<evidence type="ECO:0000313" key="1">
    <source>
        <dbReference type="EMBL" id="MEQ2247778.1"/>
    </source>
</evidence>
<dbReference type="Proteomes" id="UP001482620">
    <property type="component" value="Unassembled WGS sequence"/>
</dbReference>
<protein>
    <submittedName>
        <fullName evidence="1">Uncharacterized protein</fullName>
    </submittedName>
</protein>
<reference evidence="1 2" key="1">
    <citation type="submission" date="2021-06" db="EMBL/GenBank/DDBJ databases">
        <authorList>
            <person name="Palmer J.M."/>
        </authorList>
    </citation>
    <scope>NUCLEOTIDE SEQUENCE [LARGE SCALE GENOMIC DNA]</scope>
    <source>
        <strain evidence="2">if_2019</strain>
        <tissue evidence="1">Muscle</tissue>
    </source>
</reference>
<accession>A0ABV0UUY9</accession>
<comment type="caution">
    <text evidence="1">The sequence shown here is derived from an EMBL/GenBank/DDBJ whole genome shotgun (WGS) entry which is preliminary data.</text>
</comment>
<keyword evidence="2" id="KW-1185">Reference proteome</keyword>
<dbReference type="EMBL" id="JAHRIQ010082095">
    <property type="protein sequence ID" value="MEQ2247778.1"/>
    <property type="molecule type" value="Genomic_DNA"/>
</dbReference>
<name>A0ABV0UUY9_9TELE</name>
<gene>
    <name evidence="1" type="ORF">ILYODFUR_012612</name>
</gene>
<evidence type="ECO:0000313" key="2">
    <source>
        <dbReference type="Proteomes" id="UP001482620"/>
    </source>
</evidence>
<sequence length="116" mass="13320">MLESASPFMTSLSEFMPLPRILSSDSVLSALTQFLYPDDHLLLSHWVCKPDTQCDVALLPPDIHTKEPKFSFLIPSRILKRGSCAYCWWLPAKRLPERSINLLKLISCVRLKCRVF</sequence>
<organism evidence="1 2">
    <name type="scientific">Ilyodon furcidens</name>
    <name type="common">goldbreast splitfin</name>
    <dbReference type="NCBI Taxonomy" id="33524"/>
    <lineage>
        <taxon>Eukaryota</taxon>
        <taxon>Metazoa</taxon>
        <taxon>Chordata</taxon>
        <taxon>Craniata</taxon>
        <taxon>Vertebrata</taxon>
        <taxon>Euteleostomi</taxon>
        <taxon>Actinopterygii</taxon>
        <taxon>Neopterygii</taxon>
        <taxon>Teleostei</taxon>
        <taxon>Neoteleostei</taxon>
        <taxon>Acanthomorphata</taxon>
        <taxon>Ovalentaria</taxon>
        <taxon>Atherinomorphae</taxon>
        <taxon>Cyprinodontiformes</taxon>
        <taxon>Goodeidae</taxon>
        <taxon>Ilyodon</taxon>
    </lineage>
</organism>
<proteinExistence type="predicted"/>